<dbReference type="GO" id="GO:0005254">
    <property type="term" value="F:chloride channel activity"/>
    <property type="evidence" value="ECO:0007669"/>
    <property type="project" value="InterPro"/>
</dbReference>
<dbReference type="PANTHER" id="PTHR33281">
    <property type="entry name" value="UPF0187 PROTEIN YNEE"/>
    <property type="match status" value="1"/>
</dbReference>
<organism evidence="10 11">
    <name type="scientific">Paraburkholderia eburnea</name>
    <dbReference type="NCBI Taxonomy" id="1189126"/>
    <lineage>
        <taxon>Bacteria</taxon>
        <taxon>Pseudomonadati</taxon>
        <taxon>Pseudomonadota</taxon>
        <taxon>Betaproteobacteria</taxon>
        <taxon>Burkholderiales</taxon>
        <taxon>Burkholderiaceae</taxon>
        <taxon>Paraburkholderia</taxon>
    </lineage>
</organism>
<proteinExistence type="inferred from homology"/>
<keyword evidence="6" id="KW-0406">Ion transport</keyword>
<keyword evidence="4 9" id="KW-0812">Transmembrane</keyword>
<feature type="transmembrane region" description="Helical" evidence="9">
    <location>
        <begin position="20"/>
        <end position="40"/>
    </location>
</feature>
<sequence>MIIRPAPNWFRMLFVWHGSVLKAIIPQLAFMTLVSLLAMYTHGRILGEKIPLNTTPFTLCGVALTIFLAFRNNASYERYWEARRLWGNALIAARTLISQFRHYVPSSSAPFENRRIPRLLIAYAYALKHQLRHSDPSADLARQLGPEQGAALSARVFQPIMLIDEARRHLAALNRAGVLSDTKLWMLDHQLNELGATVGGCERILSTPLPFAYGVLLHRTVYAYCALLPFGLIDSIGFATPLVCVFVSYTLLALEAIAGEISDPFGLAPNNLALDSMTCTIERAVLELCDEALPPATRPGPHYQLT</sequence>
<evidence type="ECO:0000313" key="10">
    <source>
        <dbReference type="EMBL" id="POR52096.1"/>
    </source>
</evidence>
<dbReference type="RefSeq" id="WP_103704491.1">
    <property type="nucleotide sequence ID" value="NZ_PQGA01000005.1"/>
</dbReference>
<evidence type="ECO:0000256" key="7">
    <source>
        <dbReference type="ARBA" id="ARBA00023136"/>
    </source>
</evidence>
<dbReference type="OrthoDB" id="445589at2"/>
<evidence type="ECO:0000256" key="9">
    <source>
        <dbReference type="SAM" id="Phobius"/>
    </source>
</evidence>
<keyword evidence="2" id="KW-0813">Transport</keyword>
<dbReference type="GO" id="GO:0005886">
    <property type="term" value="C:plasma membrane"/>
    <property type="evidence" value="ECO:0007669"/>
    <property type="project" value="UniProtKB-SubCell"/>
</dbReference>
<dbReference type="EMBL" id="PQGA01000005">
    <property type="protein sequence ID" value="POR52096.1"/>
    <property type="molecule type" value="Genomic_DNA"/>
</dbReference>
<evidence type="ECO:0000256" key="2">
    <source>
        <dbReference type="ARBA" id="ARBA00022448"/>
    </source>
</evidence>
<reference evidence="10 11" key="1">
    <citation type="submission" date="2018-01" db="EMBL/GenBank/DDBJ databases">
        <title>Genomic Encyclopedia of Type Strains, Phase III (KMG-III): the genomes of soil and plant-associated and newly described type strains.</title>
        <authorList>
            <person name="Whitman W."/>
        </authorList>
    </citation>
    <scope>NUCLEOTIDE SEQUENCE [LARGE SCALE GENOMIC DNA]</scope>
    <source>
        <strain evidence="10 11">JCM 18070</strain>
    </source>
</reference>
<evidence type="ECO:0000313" key="11">
    <source>
        <dbReference type="Proteomes" id="UP000237381"/>
    </source>
</evidence>
<dbReference type="Pfam" id="PF25539">
    <property type="entry name" value="Bestrophin_2"/>
    <property type="match status" value="1"/>
</dbReference>
<comment type="caution">
    <text evidence="10">The sequence shown here is derived from an EMBL/GenBank/DDBJ whole genome shotgun (WGS) entry which is preliminary data.</text>
</comment>
<evidence type="ECO:0000256" key="5">
    <source>
        <dbReference type="ARBA" id="ARBA00022989"/>
    </source>
</evidence>
<dbReference type="InterPro" id="IPR044669">
    <property type="entry name" value="YneE/VCCN1/2-like"/>
</dbReference>
<name>A0A2S4MBH7_9BURK</name>
<gene>
    <name evidence="10" type="ORF">B0G62_10564</name>
</gene>
<keyword evidence="3" id="KW-1003">Cell membrane</keyword>
<keyword evidence="7 9" id="KW-0472">Membrane</keyword>
<protein>
    <submittedName>
        <fullName evidence="10">Putative membrane protein</fullName>
    </submittedName>
</protein>
<evidence type="ECO:0000256" key="1">
    <source>
        <dbReference type="ARBA" id="ARBA00004651"/>
    </source>
</evidence>
<evidence type="ECO:0000256" key="8">
    <source>
        <dbReference type="ARBA" id="ARBA00034708"/>
    </source>
</evidence>
<accession>A0A2S4MBH7</accession>
<dbReference type="AlphaFoldDB" id="A0A2S4MBH7"/>
<evidence type="ECO:0000256" key="4">
    <source>
        <dbReference type="ARBA" id="ARBA00022692"/>
    </source>
</evidence>
<evidence type="ECO:0000256" key="3">
    <source>
        <dbReference type="ARBA" id="ARBA00022475"/>
    </source>
</evidence>
<keyword evidence="5 9" id="KW-1133">Transmembrane helix</keyword>
<comment type="subcellular location">
    <subcellularLocation>
        <location evidence="1">Cell membrane</location>
        <topology evidence="1">Multi-pass membrane protein</topology>
    </subcellularLocation>
</comment>
<evidence type="ECO:0000256" key="6">
    <source>
        <dbReference type="ARBA" id="ARBA00023065"/>
    </source>
</evidence>
<keyword evidence="11" id="KW-1185">Reference proteome</keyword>
<feature type="transmembrane region" description="Helical" evidence="9">
    <location>
        <begin position="52"/>
        <end position="70"/>
    </location>
</feature>
<dbReference type="Proteomes" id="UP000237381">
    <property type="component" value="Unassembled WGS sequence"/>
</dbReference>
<dbReference type="PANTHER" id="PTHR33281:SF19">
    <property type="entry name" value="VOLTAGE-DEPENDENT ANION CHANNEL-FORMING PROTEIN YNEE"/>
    <property type="match status" value="1"/>
</dbReference>
<comment type="similarity">
    <text evidence="8">Belongs to the anion channel-forming bestrophin (TC 1.A.46) family.</text>
</comment>